<evidence type="ECO:0000313" key="2">
    <source>
        <dbReference type="EMBL" id="VBA44169.1"/>
    </source>
</evidence>
<keyword evidence="3" id="KW-1185">Reference proteome</keyword>
<name>A0A498QGQ6_9MYCO</name>
<dbReference type="RefSeq" id="WP_122445343.1">
    <property type="nucleotide sequence ID" value="NZ_UPHP01000145.1"/>
</dbReference>
<feature type="transmembrane region" description="Helical" evidence="1">
    <location>
        <begin position="121"/>
        <end position="142"/>
    </location>
</feature>
<dbReference type="EMBL" id="UPHP01000145">
    <property type="protein sequence ID" value="VBA44169.1"/>
    <property type="molecule type" value="Genomic_DNA"/>
</dbReference>
<feature type="transmembrane region" description="Helical" evidence="1">
    <location>
        <begin position="43"/>
        <end position="62"/>
    </location>
</feature>
<keyword evidence="1" id="KW-0472">Membrane</keyword>
<dbReference type="Proteomes" id="UP000273307">
    <property type="component" value="Unassembled WGS sequence"/>
</dbReference>
<protein>
    <recommendedName>
        <fullName evidence="4">DUF2834 domain-containing protein</fullName>
    </recommendedName>
</protein>
<proteinExistence type="predicted"/>
<evidence type="ECO:0000313" key="3">
    <source>
        <dbReference type="Proteomes" id="UP000273307"/>
    </source>
</evidence>
<keyword evidence="1" id="KW-0812">Transmembrane</keyword>
<sequence length="177" mass="19287">MVSLLVHASLGLASIAWIIASNPRIYARPAGGPWLAPLECVYYLAGVASIALGWYFNIRFVLDAHGQGSLVSGPGSYPNFLRLQFANPAAGSGNQDYLIANVVLLPVFTIVDGYRRGLRRPWLFFVASFFTSFAFPFAFYFATIERQRRHQRTGGEPGAEVGSGGPPADPLAVRHEI</sequence>
<accession>A0A498QGQ6</accession>
<dbReference type="AlphaFoldDB" id="A0A498QGQ6"/>
<organism evidence="2 3">
    <name type="scientific">Mycobacterium attenuatum</name>
    <dbReference type="NCBI Taxonomy" id="2341086"/>
    <lineage>
        <taxon>Bacteria</taxon>
        <taxon>Bacillati</taxon>
        <taxon>Actinomycetota</taxon>
        <taxon>Actinomycetes</taxon>
        <taxon>Mycobacteriales</taxon>
        <taxon>Mycobacteriaceae</taxon>
        <taxon>Mycobacterium</taxon>
    </lineage>
</organism>
<evidence type="ECO:0000256" key="1">
    <source>
        <dbReference type="SAM" id="Phobius"/>
    </source>
</evidence>
<dbReference type="InterPro" id="IPR021362">
    <property type="entry name" value="DUF2834"/>
</dbReference>
<reference evidence="2 3" key="1">
    <citation type="submission" date="2018-09" db="EMBL/GenBank/DDBJ databases">
        <authorList>
            <person name="Tagini F."/>
        </authorList>
    </citation>
    <scope>NUCLEOTIDE SEQUENCE [LARGE SCALE GENOMIC DNA]</scope>
    <source>
        <strain evidence="2 3">MK136</strain>
    </source>
</reference>
<gene>
    <name evidence="2" type="ORF">LAUMK136_05472</name>
</gene>
<dbReference type="OrthoDB" id="7064004at2"/>
<keyword evidence="1" id="KW-1133">Transmembrane helix</keyword>
<dbReference type="Pfam" id="PF11196">
    <property type="entry name" value="DUF2834"/>
    <property type="match status" value="1"/>
</dbReference>
<evidence type="ECO:0008006" key="4">
    <source>
        <dbReference type="Google" id="ProtNLM"/>
    </source>
</evidence>